<feature type="site" description="Important for catalytic activity" evidence="15">
    <location>
        <position position="282"/>
    </location>
</feature>
<feature type="binding site" evidence="12">
    <location>
        <position position="549"/>
    </location>
    <ligand>
        <name>substrate</name>
    </ligand>
</feature>
<evidence type="ECO:0000256" key="10">
    <source>
        <dbReference type="NCBIfam" id="TIGR00232"/>
    </source>
</evidence>
<dbReference type="EMBL" id="SODP01000001">
    <property type="protein sequence ID" value="TDW76318.1"/>
    <property type="molecule type" value="Genomic_DNA"/>
</dbReference>
<evidence type="ECO:0000313" key="18">
    <source>
        <dbReference type="EMBL" id="TDW76318.1"/>
    </source>
</evidence>
<sequence>MTEKTSPKLEWTELDQRAVDTVRVLAMDAVEKVGNGHPGTAMSLAPAAYLLFQKVMRHNPADPHWAGRDRFVLSAGHSSLTLYIQLYLAGFGLELDDLKALRTWGSKTPGHPEYRHTPGVETTTGPLGQGVGNAVGMAMAARRERGLLEPDAPKGEGLFDHNIYVIASDGDLEEGVSAEASSLAGHQKLGNLTVIYDANKISIEDNTDIAFSEDVAARYAAYGWHVQDVDWTQGGTGYQEDVQALYDALEAARAVTDKPSFIRLHTIIGWPAPNKQNTGKIHGSALGADEVAATKKVLGWDPEQSFQVADDVLAHTREALDRGKALEAEWNEKFDAWKAANPERAALLDRLSKRELPAGWKDALPSWDADAKGVATRAASGEVLTKLTPELPELWGGSADLAGSNNTTPKGQPSFVPPEFATKEFQGDWYGRVLHFGIREHAMGSVMNGIALHGLTRPYGGTFLVFSDYMRPAVRLAALMKLPVTYVWTHDSIGLGEDGPTHQPVEHLSALRAIPGLDVVRPGDANETAAAWAAILEHTDRPAGLVLTRQNVPTFPRGTDGYATTENVHKGAYVLLDADDAGGTPDVVLIGTGSEVQLAVEARAKLAEEGVKARVVSMVSREWFDEQDDAYRESVIPADVRARVSVEAGIAQSWHDIVGDSGRSVSLEHYGASAAYQTLYDEFGITADAVVQAAKDSIAAAAQISGPGVPPGRAAAGPVGPADAN</sequence>
<evidence type="ECO:0000256" key="1">
    <source>
        <dbReference type="ARBA" id="ARBA00007131"/>
    </source>
</evidence>
<dbReference type="GO" id="GO:0004802">
    <property type="term" value="F:transketolase activity"/>
    <property type="evidence" value="ECO:0007669"/>
    <property type="project" value="UniProtKB-UniRule"/>
</dbReference>
<feature type="binding site" evidence="12">
    <location>
        <position position="404"/>
    </location>
    <ligand>
        <name>substrate</name>
    </ligand>
</feature>
<evidence type="ECO:0000256" key="16">
    <source>
        <dbReference type="SAM" id="MobiDB-lite"/>
    </source>
</evidence>
<comment type="cofactor">
    <cofactor evidence="13">
        <name>thiamine diphosphate</name>
        <dbReference type="ChEBI" id="CHEBI:58937"/>
    </cofactor>
    <text evidence="13">Binds 1 thiamine pyrophosphate per subunit. During the reaction, the substrate forms a covalent intermediate with the cofactor.</text>
</comment>
<dbReference type="InterPro" id="IPR005475">
    <property type="entry name" value="Transketolase-like_Pyr-bd"/>
</dbReference>
<feature type="binding site" evidence="13">
    <location>
        <position position="170"/>
    </location>
    <ligand>
        <name>thiamine diphosphate</name>
        <dbReference type="ChEBI" id="CHEBI:58937"/>
    </ligand>
</feature>
<dbReference type="InterPro" id="IPR055152">
    <property type="entry name" value="Transketolase-like_C_2"/>
</dbReference>
<evidence type="ECO:0000256" key="15">
    <source>
        <dbReference type="PIRSR" id="PIRSR605478-5"/>
    </source>
</evidence>
<dbReference type="PANTHER" id="PTHR43522">
    <property type="entry name" value="TRANSKETOLASE"/>
    <property type="match status" value="1"/>
</dbReference>
<dbReference type="InterPro" id="IPR029061">
    <property type="entry name" value="THDP-binding"/>
</dbReference>
<dbReference type="PANTHER" id="PTHR43522:SF2">
    <property type="entry name" value="TRANSKETOLASE 1-RELATED"/>
    <property type="match status" value="1"/>
</dbReference>
<dbReference type="Gene3D" id="3.40.50.920">
    <property type="match status" value="1"/>
</dbReference>
<dbReference type="FunFam" id="3.40.50.970:FF:000003">
    <property type="entry name" value="Transketolase"/>
    <property type="match status" value="1"/>
</dbReference>
<feature type="binding site" evidence="13">
    <location>
        <position position="466"/>
    </location>
    <ligand>
        <name>thiamine diphosphate</name>
        <dbReference type="ChEBI" id="CHEBI:58937"/>
    </ligand>
</feature>
<dbReference type="NCBIfam" id="TIGR00232">
    <property type="entry name" value="tktlase_bact"/>
    <property type="match status" value="1"/>
</dbReference>
<dbReference type="InterPro" id="IPR020826">
    <property type="entry name" value="Transketolase_BS"/>
</dbReference>
<feature type="binding site" evidence="12">
    <location>
        <position position="282"/>
    </location>
    <ligand>
        <name>substrate</name>
    </ligand>
</feature>
<evidence type="ECO:0000313" key="19">
    <source>
        <dbReference type="Proteomes" id="UP000295146"/>
    </source>
</evidence>
<dbReference type="InterPro" id="IPR033247">
    <property type="entry name" value="Transketolase_fam"/>
</dbReference>
<keyword evidence="7 14" id="KW-0460">Magnesium</keyword>
<dbReference type="GO" id="GO:0005829">
    <property type="term" value="C:cytosol"/>
    <property type="evidence" value="ECO:0007669"/>
    <property type="project" value="TreeGrafter"/>
</dbReference>
<dbReference type="AlphaFoldDB" id="A0A4R8CIU7"/>
<dbReference type="Pfam" id="PF02779">
    <property type="entry name" value="Transket_pyr"/>
    <property type="match status" value="1"/>
</dbReference>
<dbReference type="CDD" id="cd07033">
    <property type="entry name" value="TPP_PYR_DXS_TK_like"/>
    <property type="match status" value="1"/>
</dbReference>
<evidence type="ECO:0000259" key="17">
    <source>
        <dbReference type="SMART" id="SM00861"/>
    </source>
</evidence>
<evidence type="ECO:0000256" key="3">
    <source>
        <dbReference type="ARBA" id="ARBA00013152"/>
    </source>
</evidence>
<proteinExistence type="inferred from homology"/>
<dbReference type="InterPro" id="IPR009014">
    <property type="entry name" value="Transketo_C/PFOR_II"/>
</dbReference>
<feature type="binding site" evidence="12">
    <location>
        <position position="377"/>
    </location>
    <ligand>
        <name>substrate</name>
    </ligand>
</feature>
<dbReference type="SMART" id="SM00861">
    <property type="entry name" value="Transket_pyr"/>
    <property type="match status" value="1"/>
</dbReference>
<dbReference type="CDD" id="cd02012">
    <property type="entry name" value="TPP_TK"/>
    <property type="match status" value="1"/>
</dbReference>
<dbReference type="SUPFAM" id="SSF52518">
    <property type="entry name" value="Thiamin diphosphate-binding fold (THDP-binding)"/>
    <property type="match status" value="2"/>
</dbReference>
<feature type="site" description="Important for catalytic activity" evidence="15">
    <location>
        <position position="37"/>
    </location>
</feature>
<reference evidence="18 19" key="1">
    <citation type="submission" date="2019-03" db="EMBL/GenBank/DDBJ databases">
        <title>Genomic Encyclopedia of Type Strains, Phase III (KMG-III): the genomes of soil and plant-associated and newly described type strains.</title>
        <authorList>
            <person name="Whitman W."/>
        </authorList>
    </citation>
    <scope>NUCLEOTIDE SEQUENCE [LARGE SCALE GENOMIC DNA]</scope>
    <source>
        <strain evidence="18 19">VKM Ac-2573</strain>
    </source>
</reference>
<dbReference type="Pfam" id="PF22613">
    <property type="entry name" value="Transketolase_C_1"/>
    <property type="match status" value="1"/>
</dbReference>
<keyword evidence="5" id="KW-0808">Transferase</keyword>
<feature type="binding site" evidence="14">
    <location>
        <position position="169"/>
    </location>
    <ligand>
        <name>Mg(2+)</name>
        <dbReference type="ChEBI" id="CHEBI:18420"/>
    </ligand>
</feature>
<organism evidence="18 19">
    <name type="scientific">Kribbella pratensis</name>
    <dbReference type="NCBI Taxonomy" id="2512112"/>
    <lineage>
        <taxon>Bacteria</taxon>
        <taxon>Bacillati</taxon>
        <taxon>Actinomycetota</taxon>
        <taxon>Actinomycetes</taxon>
        <taxon>Propionibacteriales</taxon>
        <taxon>Kribbellaceae</taxon>
        <taxon>Kribbella</taxon>
    </lineage>
</organism>
<evidence type="ECO:0000256" key="14">
    <source>
        <dbReference type="PIRSR" id="PIRSR605478-4"/>
    </source>
</evidence>
<feature type="binding site" evidence="12">
    <location>
        <position position="498"/>
    </location>
    <ligand>
        <name>substrate</name>
    </ligand>
</feature>
<evidence type="ECO:0000256" key="7">
    <source>
        <dbReference type="ARBA" id="ARBA00022842"/>
    </source>
</evidence>
<dbReference type="FunFam" id="3.40.50.920:FF:000003">
    <property type="entry name" value="Transketolase"/>
    <property type="match status" value="1"/>
</dbReference>
<dbReference type="SUPFAM" id="SSF52922">
    <property type="entry name" value="TK C-terminal domain-like"/>
    <property type="match status" value="1"/>
</dbReference>
<evidence type="ECO:0000256" key="6">
    <source>
        <dbReference type="ARBA" id="ARBA00022723"/>
    </source>
</evidence>
<accession>A0A4R8CIU7</accession>
<dbReference type="InterPro" id="IPR005478">
    <property type="entry name" value="Transketolase_bac-like"/>
</dbReference>
<comment type="cofactor">
    <cofactor evidence="14">
        <name>Mg(2+)</name>
        <dbReference type="ChEBI" id="CHEBI:18420"/>
    </cofactor>
    <text evidence="14">Binds 1 Mg(2+) ion per subunit. Can also utilize other divalent metal cations, such as Ca(2+), Mn(2+) and Co(2+).</text>
</comment>
<dbReference type="InterPro" id="IPR005474">
    <property type="entry name" value="Transketolase_N"/>
</dbReference>
<dbReference type="OrthoDB" id="8732661at2"/>
<evidence type="ECO:0000256" key="11">
    <source>
        <dbReference type="PIRSR" id="PIRSR605478-1"/>
    </source>
</evidence>
<evidence type="ECO:0000256" key="4">
    <source>
        <dbReference type="ARBA" id="ARBA00016662"/>
    </source>
</evidence>
<dbReference type="PROSITE" id="PS00801">
    <property type="entry name" value="TRANSKETOLASE_1"/>
    <property type="match status" value="1"/>
</dbReference>
<keyword evidence="19" id="KW-1185">Reference proteome</keyword>
<dbReference type="FunFam" id="3.40.50.970:FF:000004">
    <property type="entry name" value="Transketolase"/>
    <property type="match status" value="1"/>
</dbReference>
<comment type="similarity">
    <text evidence="1">Belongs to the transketolase family.</text>
</comment>
<feature type="active site" description="Proton donor" evidence="11">
    <location>
        <position position="440"/>
    </location>
</feature>
<evidence type="ECO:0000256" key="9">
    <source>
        <dbReference type="ARBA" id="ARBA00049473"/>
    </source>
</evidence>
<feature type="binding site" evidence="12">
    <location>
        <position position="502"/>
    </location>
    <ligand>
        <name>substrate</name>
    </ligand>
</feature>
<feature type="binding site" evidence="13">
    <location>
        <position position="199"/>
    </location>
    <ligand>
        <name>thiamine diphosphate</name>
        <dbReference type="ChEBI" id="CHEBI:58937"/>
    </ligand>
</feature>
<protein>
    <recommendedName>
        <fullName evidence="4 10">Transketolase</fullName>
        <ecNumber evidence="3 10">2.2.1.1</ecNumber>
    </recommendedName>
</protein>
<dbReference type="GO" id="GO:0006098">
    <property type="term" value="P:pentose-phosphate shunt"/>
    <property type="evidence" value="ECO:0007669"/>
    <property type="project" value="TreeGrafter"/>
</dbReference>
<feature type="domain" description="Transketolase-like pyrimidine-binding" evidence="17">
    <location>
        <begin position="374"/>
        <end position="554"/>
    </location>
</feature>
<comment type="subunit">
    <text evidence="2">Homodimer.</text>
</comment>
<dbReference type="RefSeq" id="WP_134099156.1">
    <property type="nucleotide sequence ID" value="NZ_SODP01000001.1"/>
</dbReference>
<dbReference type="PROSITE" id="PS00802">
    <property type="entry name" value="TRANSKETOLASE_2"/>
    <property type="match status" value="1"/>
</dbReference>
<feature type="region of interest" description="Disordered" evidence="16">
    <location>
        <begin position="706"/>
        <end position="725"/>
    </location>
</feature>
<evidence type="ECO:0000256" key="2">
    <source>
        <dbReference type="ARBA" id="ARBA00011738"/>
    </source>
</evidence>
<dbReference type="EC" id="2.2.1.1" evidence="3 10"/>
<feature type="binding site" evidence="12">
    <location>
        <position position="490"/>
    </location>
    <ligand>
        <name>substrate</name>
    </ligand>
</feature>
<comment type="catalytic activity">
    <reaction evidence="9">
        <text>D-sedoheptulose 7-phosphate + D-glyceraldehyde 3-phosphate = aldehydo-D-ribose 5-phosphate + D-xylulose 5-phosphate</text>
        <dbReference type="Rhea" id="RHEA:10508"/>
        <dbReference type="ChEBI" id="CHEBI:57483"/>
        <dbReference type="ChEBI" id="CHEBI:57737"/>
        <dbReference type="ChEBI" id="CHEBI:58273"/>
        <dbReference type="ChEBI" id="CHEBI:59776"/>
        <dbReference type="EC" id="2.2.1.1"/>
    </reaction>
</comment>
<evidence type="ECO:0000256" key="5">
    <source>
        <dbReference type="ARBA" id="ARBA00022679"/>
    </source>
</evidence>
<feature type="binding site" evidence="14">
    <location>
        <position position="201"/>
    </location>
    <ligand>
        <name>Mg(2+)</name>
        <dbReference type="ChEBI" id="CHEBI:18420"/>
    </ligand>
</feature>
<dbReference type="Proteomes" id="UP000295146">
    <property type="component" value="Unassembled WGS sequence"/>
</dbReference>
<comment type="caution">
    <text evidence="18">The sequence shown here is derived from an EMBL/GenBank/DDBJ whole genome shotgun (WGS) entry which is preliminary data.</text>
</comment>
<feature type="binding site" evidence="12">
    <location>
        <position position="37"/>
    </location>
    <ligand>
        <name>substrate</name>
    </ligand>
</feature>
<name>A0A4R8CIU7_9ACTN</name>
<feature type="binding site" evidence="14">
    <location>
        <position position="199"/>
    </location>
    <ligand>
        <name>Mg(2+)</name>
        <dbReference type="ChEBI" id="CHEBI:18420"/>
    </ligand>
</feature>
<dbReference type="Gene3D" id="3.40.50.970">
    <property type="match status" value="2"/>
</dbReference>
<feature type="binding site" evidence="13">
    <location>
        <begin position="125"/>
        <end position="127"/>
    </location>
    <ligand>
        <name>thiamine diphosphate</name>
        <dbReference type="ChEBI" id="CHEBI:58937"/>
    </ligand>
</feature>
<dbReference type="Pfam" id="PF00456">
    <property type="entry name" value="Transketolase_N"/>
    <property type="match status" value="1"/>
</dbReference>
<evidence type="ECO:0000256" key="8">
    <source>
        <dbReference type="ARBA" id="ARBA00023052"/>
    </source>
</evidence>
<feature type="binding site" evidence="13">
    <location>
        <position position="282"/>
    </location>
    <ligand>
        <name>thiamine diphosphate</name>
        <dbReference type="ChEBI" id="CHEBI:58937"/>
    </ligand>
</feature>
<gene>
    <name evidence="18" type="ORF">EV653_1464</name>
</gene>
<dbReference type="GO" id="GO:0000287">
    <property type="term" value="F:magnesium ion binding"/>
    <property type="evidence" value="ECO:0007669"/>
    <property type="project" value="UniProtKB-ARBA"/>
</dbReference>
<keyword evidence="6 14" id="KW-0479">Metal-binding</keyword>
<keyword evidence="8 13" id="KW-0786">Thiamine pyrophosphate</keyword>
<feature type="binding site" evidence="13">
    <location>
        <position position="77"/>
    </location>
    <ligand>
        <name>thiamine diphosphate</name>
        <dbReference type="ChEBI" id="CHEBI:58937"/>
    </ligand>
</feature>
<evidence type="ECO:0000256" key="12">
    <source>
        <dbReference type="PIRSR" id="PIRSR605478-2"/>
    </source>
</evidence>
<dbReference type="InterPro" id="IPR049557">
    <property type="entry name" value="Transketolase_CS"/>
</dbReference>
<evidence type="ECO:0000256" key="13">
    <source>
        <dbReference type="PIRSR" id="PIRSR605478-3"/>
    </source>
</evidence>